<evidence type="ECO:0000313" key="3">
    <source>
        <dbReference type="Proteomes" id="UP000192872"/>
    </source>
</evidence>
<organism evidence="2 3">
    <name type="scientific">Candidatus Raskinella chloraquaticus</name>
    <dbReference type="NCBI Taxonomy" id="1951219"/>
    <lineage>
        <taxon>Bacteria</taxon>
        <taxon>Pseudomonadati</taxon>
        <taxon>Pseudomonadota</taxon>
        <taxon>Alphaproteobacteria</taxon>
        <taxon>Hyphomicrobiales</taxon>
        <taxon>Phreatobacteraceae</taxon>
        <taxon>Candidatus Raskinella</taxon>
    </lineage>
</organism>
<keyword evidence="1" id="KW-1133">Transmembrane helix</keyword>
<dbReference type="AlphaFoldDB" id="A0A1W9HTV0"/>
<keyword evidence="1" id="KW-0472">Membrane</keyword>
<protein>
    <submittedName>
        <fullName evidence="2">Uncharacterized protein</fullName>
    </submittedName>
</protein>
<comment type="caution">
    <text evidence="2">The sequence shown here is derived from an EMBL/GenBank/DDBJ whole genome shotgun (WGS) entry which is preliminary data.</text>
</comment>
<evidence type="ECO:0000313" key="2">
    <source>
        <dbReference type="EMBL" id="OQW50664.1"/>
    </source>
</evidence>
<name>A0A1W9HTV0_9HYPH</name>
<proteinExistence type="predicted"/>
<evidence type="ECO:0000256" key="1">
    <source>
        <dbReference type="SAM" id="Phobius"/>
    </source>
</evidence>
<gene>
    <name evidence="2" type="ORF">A4S15_13535</name>
</gene>
<reference evidence="2 3" key="1">
    <citation type="journal article" date="2017" name="Water Res.">
        <title>Comammox in drinking water systems.</title>
        <authorList>
            <person name="Wang Y."/>
            <person name="Ma L."/>
            <person name="Mao Y."/>
            <person name="Jiang X."/>
            <person name="Xia Y."/>
            <person name="Yu K."/>
            <person name="Li B."/>
            <person name="Zhang T."/>
        </authorList>
    </citation>
    <scope>NUCLEOTIDE SEQUENCE [LARGE SCALE GENOMIC DNA]</scope>
    <source>
        <strain evidence="2">SG_bin8</strain>
    </source>
</reference>
<dbReference type="Proteomes" id="UP000192872">
    <property type="component" value="Unassembled WGS sequence"/>
</dbReference>
<dbReference type="EMBL" id="LWDL01000025">
    <property type="protein sequence ID" value="OQW50664.1"/>
    <property type="molecule type" value="Genomic_DNA"/>
</dbReference>
<sequence length="80" mass="8724">MNLAAFYVAAHLHFLLHCTIIVMSGETLLRRTAALLGRFLPRLGPFANADGPLFFKSGRGSRHIDCNLCTVLLGGSRRAV</sequence>
<keyword evidence="1" id="KW-0812">Transmembrane</keyword>
<accession>A0A1W9HTV0</accession>
<feature type="transmembrane region" description="Helical" evidence="1">
    <location>
        <begin position="6"/>
        <end position="29"/>
    </location>
</feature>